<dbReference type="PANTHER" id="PTHR14024:SF49">
    <property type="entry name" value="LIPID STORAGE DROPLETS SURFACE-BINDING PROTEIN 1"/>
    <property type="match status" value="1"/>
</dbReference>
<dbReference type="GO" id="GO:0005811">
    <property type="term" value="C:lipid droplet"/>
    <property type="evidence" value="ECO:0007669"/>
    <property type="project" value="TreeGrafter"/>
</dbReference>
<dbReference type="HOGENOM" id="CLU_063497_0_0_1"/>
<dbReference type="PANTHER" id="PTHR14024">
    <property type="entry name" value="PERILIPIN"/>
    <property type="match status" value="1"/>
</dbReference>
<evidence type="ECO:0000313" key="2">
    <source>
        <dbReference type="Proteomes" id="UP000054538"/>
    </source>
</evidence>
<dbReference type="Proteomes" id="UP000054538">
    <property type="component" value="Unassembled WGS sequence"/>
</dbReference>
<protein>
    <recommendedName>
        <fullName evidence="3">Lipid droplet-associated perilipin protein</fullName>
    </recommendedName>
</protein>
<evidence type="ECO:0008006" key="3">
    <source>
        <dbReference type="Google" id="ProtNLM"/>
    </source>
</evidence>
<dbReference type="GO" id="GO:0005829">
    <property type="term" value="C:cytosol"/>
    <property type="evidence" value="ECO:0007669"/>
    <property type="project" value="TreeGrafter"/>
</dbReference>
<dbReference type="GO" id="GO:0019915">
    <property type="term" value="P:lipid storage"/>
    <property type="evidence" value="ECO:0007669"/>
    <property type="project" value="TreeGrafter"/>
</dbReference>
<dbReference type="OrthoDB" id="376826at2759"/>
<dbReference type="GO" id="GO:0010890">
    <property type="term" value="P:positive regulation of triglyceride storage"/>
    <property type="evidence" value="ECO:0007669"/>
    <property type="project" value="TreeGrafter"/>
</dbReference>
<reference evidence="2" key="2">
    <citation type="submission" date="2015-01" db="EMBL/GenBank/DDBJ databases">
        <title>Evolutionary Origins and Diversification of the Mycorrhizal Mutualists.</title>
        <authorList>
            <consortium name="DOE Joint Genome Institute"/>
            <consortium name="Mycorrhizal Genomics Consortium"/>
            <person name="Kohler A."/>
            <person name="Kuo A."/>
            <person name="Nagy L.G."/>
            <person name="Floudas D."/>
            <person name="Copeland A."/>
            <person name="Barry K.W."/>
            <person name="Cichocki N."/>
            <person name="Veneault-Fourrey C."/>
            <person name="LaButti K."/>
            <person name="Lindquist E.A."/>
            <person name="Lipzen A."/>
            <person name="Lundell T."/>
            <person name="Morin E."/>
            <person name="Murat C."/>
            <person name="Riley R."/>
            <person name="Ohm R."/>
            <person name="Sun H."/>
            <person name="Tunlid A."/>
            <person name="Henrissat B."/>
            <person name="Grigoriev I.V."/>
            <person name="Hibbett D.S."/>
            <person name="Martin F."/>
        </authorList>
    </citation>
    <scope>NUCLEOTIDE SEQUENCE [LARGE SCALE GENOMIC DNA]</scope>
    <source>
        <strain evidence="2">Ve08.2h10</strain>
    </source>
</reference>
<sequence>MMATTSQSQPQLHELTVLTRVASIPIVASSLDQIHTTLLSNALTRSPYHVAQALTQSAYNYSQPLQIRLAPLMISADGYANKGLDVIEQKYPYPFNAKPEEVASYVRERRDSVMSSANKRFDQSVKSPAVGVVEGIDKKFAPIVDYFEHAVNKVGAESGSPSPGSTSSGCQYQYQRAYTLSKHLKANLYVYSSEHLKQLQQQSALVQKAIETATSIQGLASASITSTQTRIHALSDSMLQELQKLQQSTAVLPQTLQSTYPDISKSITDLRNIVTMPDMSVGDKVHRVGQEVKERVNPMLEKLAQRISDLVDVLGTRKGVQGASGNNNGHAPQSL</sequence>
<name>A0A0D0DJK8_9AGAM</name>
<reference evidence="1 2" key="1">
    <citation type="submission" date="2014-04" db="EMBL/GenBank/DDBJ databases">
        <authorList>
            <consortium name="DOE Joint Genome Institute"/>
            <person name="Kuo A."/>
            <person name="Kohler A."/>
            <person name="Jargeat P."/>
            <person name="Nagy L.G."/>
            <person name="Floudas D."/>
            <person name="Copeland A."/>
            <person name="Barry K.W."/>
            <person name="Cichocki N."/>
            <person name="Veneault-Fourrey C."/>
            <person name="LaButti K."/>
            <person name="Lindquist E.A."/>
            <person name="Lipzen A."/>
            <person name="Lundell T."/>
            <person name="Morin E."/>
            <person name="Murat C."/>
            <person name="Sun H."/>
            <person name="Tunlid A."/>
            <person name="Henrissat B."/>
            <person name="Grigoriev I.V."/>
            <person name="Hibbett D.S."/>
            <person name="Martin F."/>
            <person name="Nordberg H.P."/>
            <person name="Cantor M.N."/>
            <person name="Hua S.X."/>
        </authorList>
    </citation>
    <scope>NUCLEOTIDE SEQUENCE [LARGE SCALE GENOMIC DNA]</scope>
    <source>
        <strain evidence="1 2">Ve08.2h10</strain>
    </source>
</reference>
<dbReference type="STRING" id="930991.A0A0D0DJK8"/>
<proteinExistence type="predicted"/>
<dbReference type="EMBL" id="KN824887">
    <property type="protein sequence ID" value="KIK98612.1"/>
    <property type="molecule type" value="Genomic_DNA"/>
</dbReference>
<organism evidence="1 2">
    <name type="scientific">Paxillus rubicundulus Ve08.2h10</name>
    <dbReference type="NCBI Taxonomy" id="930991"/>
    <lineage>
        <taxon>Eukaryota</taxon>
        <taxon>Fungi</taxon>
        <taxon>Dikarya</taxon>
        <taxon>Basidiomycota</taxon>
        <taxon>Agaricomycotina</taxon>
        <taxon>Agaricomycetes</taxon>
        <taxon>Agaricomycetidae</taxon>
        <taxon>Boletales</taxon>
        <taxon>Paxilineae</taxon>
        <taxon>Paxillaceae</taxon>
        <taxon>Paxillus</taxon>
    </lineage>
</organism>
<keyword evidence="2" id="KW-1185">Reference proteome</keyword>
<gene>
    <name evidence="1" type="ORF">PAXRUDRAFT_665036</name>
</gene>
<dbReference type="AlphaFoldDB" id="A0A0D0DJK8"/>
<accession>A0A0D0DJK8</accession>
<dbReference type="InParanoid" id="A0A0D0DJK8"/>
<evidence type="ECO:0000313" key="1">
    <source>
        <dbReference type="EMBL" id="KIK98612.1"/>
    </source>
</evidence>